<keyword evidence="3" id="KW-1185">Reference proteome</keyword>
<feature type="region of interest" description="Disordered" evidence="1">
    <location>
        <begin position="87"/>
        <end position="131"/>
    </location>
</feature>
<dbReference type="EMBL" id="JGYQ01000018">
    <property type="protein sequence ID" value="KFI45207.1"/>
    <property type="molecule type" value="Genomic_DNA"/>
</dbReference>
<proteinExistence type="predicted"/>
<reference evidence="2 3" key="1">
    <citation type="submission" date="2014-03" db="EMBL/GenBank/DDBJ databases">
        <title>Genomics of Bifidobacteria.</title>
        <authorList>
            <person name="Ventura M."/>
            <person name="Milani C."/>
            <person name="Lugli G.A."/>
        </authorList>
    </citation>
    <scope>NUCLEOTIDE SEQUENCE [LARGE SCALE GENOMIC DNA]</scope>
    <source>
        <strain evidence="2 3">LMG 10736</strain>
    </source>
</reference>
<sequence length="131" mass="14184">MGGSTNFLRDTRRDILRAVREQSLDRSRAMDEYVEALVGVESLRAQAERAAAKADVLRRAARDAGNSASELRSAERIVREQWKGIAAQDMDAEKSAAAAEDQNMDAAEPSDNDGDYLPAEDASPTDGSGQQ</sequence>
<dbReference type="AlphaFoldDB" id="A0A086ZFA7"/>
<accession>A0A086ZFA7</accession>
<feature type="compositionally biased region" description="Low complexity" evidence="1">
    <location>
        <begin position="96"/>
        <end position="107"/>
    </location>
</feature>
<evidence type="ECO:0000256" key="1">
    <source>
        <dbReference type="SAM" id="MobiDB-lite"/>
    </source>
</evidence>
<dbReference type="Proteomes" id="UP000029093">
    <property type="component" value="Unassembled WGS sequence"/>
</dbReference>
<dbReference type="OrthoDB" id="10007977at2"/>
<protein>
    <submittedName>
        <fullName evidence="2">Uncharacterized protein</fullName>
    </submittedName>
</protein>
<evidence type="ECO:0000313" key="2">
    <source>
        <dbReference type="EMBL" id="KFI45207.1"/>
    </source>
</evidence>
<name>A0A086ZFA7_9BIFI</name>
<dbReference type="GeneID" id="303204772"/>
<comment type="caution">
    <text evidence="2">The sequence shown here is derived from an EMBL/GenBank/DDBJ whole genome shotgun (WGS) entry which is preliminary data.</text>
</comment>
<dbReference type="RefSeq" id="WP_051616843.1">
    <property type="nucleotide sequence ID" value="NZ_JGYQ01000018.1"/>
</dbReference>
<gene>
    <name evidence="2" type="ORF">BBOU_1673</name>
</gene>
<evidence type="ECO:0000313" key="3">
    <source>
        <dbReference type="Proteomes" id="UP000029093"/>
    </source>
</evidence>
<organism evidence="2 3">
    <name type="scientific">Bifidobacterium boum</name>
    <dbReference type="NCBI Taxonomy" id="78343"/>
    <lineage>
        <taxon>Bacteria</taxon>
        <taxon>Bacillati</taxon>
        <taxon>Actinomycetota</taxon>
        <taxon>Actinomycetes</taxon>
        <taxon>Bifidobacteriales</taxon>
        <taxon>Bifidobacteriaceae</taxon>
        <taxon>Bifidobacterium</taxon>
    </lineage>
</organism>